<geneLocation type="plasmid" evidence="7"/>
<evidence type="ECO:0000256" key="3">
    <source>
        <dbReference type="ARBA" id="ARBA00023125"/>
    </source>
</evidence>
<gene>
    <name evidence="6" type="ORF">K788_0001980</name>
</gene>
<dbReference type="SUPFAM" id="SSF46785">
    <property type="entry name" value="Winged helix' DNA-binding domain"/>
    <property type="match status" value="1"/>
</dbReference>
<organism evidence="6 7">
    <name type="scientific">Paraburkholderia caribensis MBA4</name>
    <dbReference type="NCBI Taxonomy" id="1323664"/>
    <lineage>
        <taxon>Bacteria</taxon>
        <taxon>Pseudomonadati</taxon>
        <taxon>Pseudomonadota</taxon>
        <taxon>Betaproteobacteria</taxon>
        <taxon>Burkholderiales</taxon>
        <taxon>Burkholderiaceae</taxon>
        <taxon>Paraburkholderia</taxon>
    </lineage>
</organism>
<evidence type="ECO:0000256" key="2">
    <source>
        <dbReference type="ARBA" id="ARBA00023015"/>
    </source>
</evidence>
<dbReference type="SUPFAM" id="SSF53850">
    <property type="entry name" value="Periplasmic binding protein-like II"/>
    <property type="match status" value="1"/>
</dbReference>
<dbReference type="KEGG" id="bcai:K788_0001980"/>
<dbReference type="InterPro" id="IPR036390">
    <property type="entry name" value="WH_DNA-bd_sf"/>
</dbReference>
<protein>
    <submittedName>
        <fullName evidence="6">Transcriptional regulator, LysR family</fullName>
    </submittedName>
</protein>
<name>A0A0P0RQB1_9BURK</name>
<evidence type="ECO:0000256" key="4">
    <source>
        <dbReference type="ARBA" id="ARBA00023163"/>
    </source>
</evidence>
<dbReference type="FunFam" id="1.10.10.10:FF:000001">
    <property type="entry name" value="LysR family transcriptional regulator"/>
    <property type="match status" value="1"/>
</dbReference>
<dbReference type="Pfam" id="PF00126">
    <property type="entry name" value="HTH_1"/>
    <property type="match status" value="1"/>
</dbReference>
<keyword evidence="6" id="KW-0614">Plasmid</keyword>
<dbReference type="Pfam" id="PF03466">
    <property type="entry name" value="LysR_substrate"/>
    <property type="match status" value="1"/>
</dbReference>
<dbReference type="AlphaFoldDB" id="A0A0P0RQB1"/>
<dbReference type="InterPro" id="IPR005119">
    <property type="entry name" value="LysR_subst-bd"/>
</dbReference>
<dbReference type="GO" id="GO:0006351">
    <property type="term" value="P:DNA-templated transcription"/>
    <property type="evidence" value="ECO:0007669"/>
    <property type="project" value="TreeGrafter"/>
</dbReference>
<keyword evidence="4" id="KW-0804">Transcription</keyword>
<evidence type="ECO:0000259" key="5">
    <source>
        <dbReference type="PROSITE" id="PS50931"/>
    </source>
</evidence>
<feature type="domain" description="HTH lysR-type" evidence="5">
    <location>
        <begin position="25"/>
        <end position="82"/>
    </location>
</feature>
<dbReference type="Gene3D" id="3.40.190.290">
    <property type="match status" value="1"/>
</dbReference>
<sequence length="324" mass="35377">MTLACLPTPRPASSIRFPFISSNMDRLQAMNTFVTVVETEGFASAARKLNVSPSVISRVMNELEEHLGVRLLTRTTRIVRMTDAGATFFEDCRRILAEVEVAELSAAGANTTPRGQLTVTAPVLFGKMYVTPIAHDYLTRYPAVNLNCWFLDRIVNLVDEGADVAVRIGDLPDSSLQAIAVGKVRRVLCASPAYLEAHGVPQRPEDLASHVTVQATGLTPAPEWRFRVDDKPLTVPIQPRLVTTTNDSAISSAVAGLGIVRLLSYQVAQELAEGTLHAVLADYELDALPVHVVHREGKHANQKVRAFLDLAIETLRAKASLWHA</sequence>
<dbReference type="InterPro" id="IPR000847">
    <property type="entry name" value="LysR_HTH_N"/>
</dbReference>
<dbReference type="InterPro" id="IPR058163">
    <property type="entry name" value="LysR-type_TF_proteobact-type"/>
</dbReference>
<dbReference type="PANTHER" id="PTHR30537:SF5">
    <property type="entry name" value="HTH-TYPE TRANSCRIPTIONAL ACTIVATOR TTDR-RELATED"/>
    <property type="match status" value="1"/>
</dbReference>
<dbReference type="GO" id="GO:0043565">
    <property type="term" value="F:sequence-specific DNA binding"/>
    <property type="evidence" value="ECO:0007669"/>
    <property type="project" value="TreeGrafter"/>
</dbReference>
<reference evidence="6 7" key="1">
    <citation type="journal article" date="2014" name="Genome Announc.">
        <title>Draft Genome Sequence of the Haloacid-Degrading Burkholderia caribensis Strain MBA4.</title>
        <authorList>
            <person name="Pan Y."/>
            <person name="Kong K.F."/>
            <person name="Tsang J.S."/>
        </authorList>
    </citation>
    <scope>NUCLEOTIDE SEQUENCE [LARGE SCALE GENOMIC DNA]</scope>
    <source>
        <strain evidence="6 7">MBA4</strain>
        <plasmid evidence="7">Plasmid</plasmid>
    </source>
</reference>
<evidence type="ECO:0000313" key="6">
    <source>
        <dbReference type="EMBL" id="ALL71200.1"/>
    </source>
</evidence>
<comment type="similarity">
    <text evidence="1">Belongs to the LysR transcriptional regulatory family.</text>
</comment>
<evidence type="ECO:0000256" key="1">
    <source>
        <dbReference type="ARBA" id="ARBA00009437"/>
    </source>
</evidence>
<dbReference type="EMBL" id="CP012748">
    <property type="protein sequence ID" value="ALL71200.1"/>
    <property type="molecule type" value="Genomic_DNA"/>
</dbReference>
<accession>A0A0P0RQB1</accession>
<keyword evidence="3" id="KW-0238">DNA-binding</keyword>
<dbReference type="GO" id="GO:0003700">
    <property type="term" value="F:DNA-binding transcription factor activity"/>
    <property type="evidence" value="ECO:0007669"/>
    <property type="project" value="InterPro"/>
</dbReference>
<evidence type="ECO:0000313" key="7">
    <source>
        <dbReference type="Proteomes" id="UP000019146"/>
    </source>
</evidence>
<keyword evidence="2" id="KW-0805">Transcription regulation</keyword>
<proteinExistence type="inferred from homology"/>
<dbReference type="Gene3D" id="1.10.10.10">
    <property type="entry name" value="Winged helix-like DNA-binding domain superfamily/Winged helix DNA-binding domain"/>
    <property type="match status" value="1"/>
</dbReference>
<dbReference type="InterPro" id="IPR036388">
    <property type="entry name" value="WH-like_DNA-bd_sf"/>
</dbReference>
<dbReference type="CDD" id="cd08471">
    <property type="entry name" value="PBP2_CrgA_like_2"/>
    <property type="match status" value="1"/>
</dbReference>
<dbReference type="Proteomes" id="UP000019146">
    <property type="component" value="Plasmid unnamed"/>
</dbReference>
<dbReference type="PANTHER" id="PTHR30537">
    <property type="entry name" value="HTH-TYPE TRANSCRIPTIONAL REGULATOR"/>
    <property type="match status" value="1"/>
</dbReference>
<dbReference type="PROSITE" id="PS50931">
    <property type="entry name" value="HTH_LYSR"/>
    <property type="match status" value="1"/>
</dbReference>